<organism evidence="1 2">
    <name type="scientific">Rehmannia glutinosa</name>
    <name type="common">Chinese foxglove</name>
    <dbReference type="NCBI Taxonomy" id="99300"/>
    <lineage>
        <taxon>Eukaryota</taxon>
        <taxon>Viridiplantae</taxon>
        <taxon>Streptophyta</taxon>
        <taxon>Embryophyta</taxon>
        <taxon>Tracheophyta</taxon>
        <taxon>Spermatophyta</taxon>
        <taxon>Magnoliopsida</taxon>
        <taxon>eudicotyledons</taxon>
        <taxon>Gunneridae</taxon>
        <taxon>Pentapetalae</taxon>
        <taxon>asterids</taxon>
        <taxon>lamiids</taxon>
        <taxon>Lamiales</taxon>
        <taxon>Orobanchaceae</taxon>
        <taxon>Rehmannieae</taxon>
        <taxon>Rehmannia</taxon>
    </lineage>
</organism>
<dbReference type="EMBL" id="JABTTQ020000001">
    <property type="protein sequence ID" value="KAK6163572.1"/>
    <property type="molecule type" value="Genomic_DNA"/>
</dbReference>
<name>A0ABR0XWI8_REHGL</name>
<proteinExistence type="predicted"/>
<accession>A0ABR0XWI8</accession>
<evidence type="ECO:0008006" key="3">
    <source>
        <dbReference type="Google" id="ProtNLM"/>
    </source>
</evidence>
<dbReference type="PANTHER" id="PTHR46890:SF48">
    <property type="entry name" value="RNA-DIRECTED DNA POLYMERASE"/>
    <property type="match status" value="1"/>
</dbReference>
<dbReference type="Proteomes" id="UP001318860">
    <property type="component" value="Unassembled WGS sequence"/>
</dbReference>
<reference evidence="1 2" key="1">
    <citation type="journal article" date="2021" name="Comput. Struct. Biotechnol. J.">
        <title>De novo genome assembly of the potent medicinal plant Rehmannia glutinosa using nanopore technology.</title>
        <authorList>
            <person name="Ma L."/>
            <person name="Dong C."/>
            <person name="Song C."/>
            <person name="Wang X."/>
            <person name="Zheng X."/>
            <person name="Niu Y."/>
            <person name="Chen S."/>
            <person name="Feng W."/>
        </authorList>
    </citation>
    <scope>NUCLEOTIDE SEQUENCE [LARGE SCALE GENOMIC DNA]</scope>
    <source>
        <strain evidence="1">DH-2019</strain>
    </source>
</reference>
<evidence type="ECO:0000313" key="1">
    <source>
        <dbReference type="EMBL" id="KAK6163572.1"/>
    </source>
</evidence>
<evidence type="ECO:0000313" key="2">
    <source>
        <dbReference type="Proteomes" id="UP001318860"/>
    </source>
</evidence>
<comment type="caution">
    <text evidence="1">The sequence shown here is derived from an EMBL/GenBank/DDBJ whole genome shotgun (WGS) entry which is preliminary data.</text>
</comment>
<sequence>MTTNSCLECWGCGVHNGPTLNHIHLLCKNHHILLLAIMEPMSSPDFLYYCKKISLEHSCANPSNKIWVFWAHDLDVSILSDRDQVIDLHITSNILPAPIQTSFVYAKSTRIGRRDLWNDLRDIADSPRKCLAGMRVKSDPAPLLFSTCLTVNKPPSMFRYMKMWARHNTFLDNVAQVWNAQTSHFGLKNLYHKLISVKQRLNWWNRNFFRNVFDNHKKAEHNVLMAKRTYDANSTPTNLVALNKDVVELILSTKIEEDFWHKKSSCKWLVEGERKTSYFHKLVKYKRTKARIHCIQDNGVLYTLDNVIQLYHEEIKQNVFGINPDSVVGPDGFSTHFYQHCWHIIHKDVCEAVRDFFDGHPLPKSFIAIMIPKKSQPLLWTDYRPISLCNVTSKIITKLLNDWMATLLPQLISLSQIGFVRERLISNNVPS</sequence>
<protein>
    <recommendedName>
        <fullName evidence="3">Reverse transcriptase domain-containing protein</fullName>
    </recommendedName>
</protein>
<dbReference type="InterPro" id="IPR052343">
    <property type="entry name" value="Retrotransposon-Effector_Assoc"/>
</dbReference>
<keyword evidence="2" id="KW-1185">Reference proteome</keyword>
<gene>
    <name evidence="1" type="ORF">DH2020_000436</name>
</gene>
<dbReference type="PANTHER" id="PTHR46890">
    <property type="entry name" value="NON-LTR RETROLELEMENT REVERSE TRANSCRIPTASE-LIKE PROTEIN-RELATED"/>
    <property type="match status" value="1"/>
</dbReference>